<keyword evidence="6" id="KW-0464">Manganese</keyword>
<dbReference type="OrthoDB" id="7183442at2"/>
<dbReference type="CDD" id="cd18870">
    <property type="entry name" value="NUDIX_AcylCoAdiphos_Nudt19"/>
    <property type="match status" value="1"/>
</dbReference>
<dbReference type="Gene3D" id="3.90.79.10">
    <property type="entry name" value="Nucleoside Triphosphate Pyrophosphohydrolase"/>
    <property type="match status" value="1"/>
</dbReference>
<keyword evidence="5" id="KW-0460">Magnesium</keyword>
<gene>
    <name evidence="8" type="ORF">BXY39_1461</name>
</gene>
<evidence type="ECO:0000256" key="1">
    <source>
        <dbReference type="ARBA" id="ARBA00001936"/>
    </source>
</evidence>
<keyword evidence="4" id="KW-0378">Hydrolase</keyword>
<name>A0A3M0CKB7_9PROT</name>
<evidence type="ECO:0000259" key="7">
    <source>
        <dbReference type="PROSITE" id="PS51462"/>
    </source>
</evidence>
<dbReference type="InterPro" id="IPR039121">
    <property type="entry name" value="NUDT19"/>
</dbReference>
<evidence type="ECO:0000313" key="9">
    <source>
        <dbReference type="Proteomes" id="UP000271227"/>
    </source>
</evidence>
<proteinExistence type="predicted"/>
<evidence type="ECO:0000256" key="2">
    <source>
        <dbReference type="ARBA" id="ARBA00001946"/>
    </source>
</evidence>
<organism evidence="8 9">
    <name type="scientific">Eilatimonas milleporae</name>
    <dbReference type="NCBI Taxonomy" id="911205"/>
    <lineage>
        <taxon>Bacteria</taxon>
        <taxon>Pseudomonadati</taxon>
        <taxon>Pseudomonadota</taxon>
        <taxon>Alphaproteobacteria</taxon>
        <taxon>Kordiimonadales</taxon>
        <taxon>Kordiimonadaceae</taxon>
        <taxon>Eilatimonas</taxon>
    </lineage>
</organism>
<dbReference type="PANTHER" id="PTHR12318">
    <property type="entry name" value="TESTOSTERONE-REGULATED PROTEIN RP2"/>
    <property type="match status" value="1"/>
</dbReference>
<reference evidence="8 9" key="1">
    <citation type="submission" date="2018-10" db="EMBL/GenBank/DDBJ databases">
        <title>Genomic Encyclopedia of Archaeal and Bacterial Type Strains, Phase II (KMG-II): from individual species to whole genera.</title>
        <authorList>
            <person name="Goeker M."/>
        </authorList>
    </citation>
    <scope>NUCLEOTIDE SEQUENCE [LARGE SCALE GENOMIC DNA]</scope>
    <source>
        <strain evidence="8 9">DSM 25217</strain>
    </source>
</reference>
<dbReference type="Proteomes" id="UP000271227">
    <property type="component" value="Unassembled WGS sequence"/>
</dbReference>
<dbReference type="EMBL" id="REFR01000010">
    <property type="protein sequence ID" value="RMB08820.1"/>
    <property type="molecule type" value="Genomic_DNA"/>
</dbReference>
<evidence type="ECO:0000256" key="6">
    <source>
        <dbReference type="ARBA" id="ARBA00023211"/>
    </source>
</evidence>
<keyword evidence="9" id="KW-1185">Reference proteome</keyword>
<protein>
    <submittedName>
        <fullName evidence="8">NUDIX domain-containing protein</fullName>
    </submittedName>
</protein>
<sequence>MKKPMVSGRERNDIDAVEETQAPVPLPAASILLVRDGAAGLEVLMIRRAEHLRFAPGALVFPGGKVDVADARKSHWRSRITDTVWRADMHLRIAALRELWEETGIAYLESRQRGRAAARMQAAVQGRSHGSGWPPHAGMDRLHTRALIPFAHWVTPKGVPRRFDTHFYLAPATRYMQVRPSHLLGEAVSADWSSPAALLADWELDRARLMFPTRLTLMKLARAHDVNQALSMARQDPVVRTEPVINRGRDRVEVTIPEDAGYGVTAADPRDLAVERVHVPPRRA</sequence>
<dbReference type="SUPFAM" id="SSF55811">
    <property type="entry name" value="Nudix"/>
    <property type="match status" value="1"/>
</dbReference>
<comment type="cofactor">
    <cofactor evidence="2">
        <name>Mg(2+)</name>
        <dbReference type="ChEBI" id="CHEBI:18420"/>
    </cofactor>
</comment>
<evidence type="ECO:0000313" key="8">
    <source>
        <dbReference type="EMBL" id="RMB08820.1"/>
    </source>
</evidence>
<dbReference type="Pfam" id="PF00293">
    <property type="entry name" value="NUDIX"/>
    <property type="match status" value="1"/>
</dbReference>
<dbReference type="RefSeq" id="WP_121938150.1">
    <property type="nucleotide sequence ID" value="NZ_REFR01000010.1"/>
</dbReference>
<dbReference type="InParanoid" id="A0A3M0CKB7"/>
<feature type="domain" description="Nudix hydrolase" evidence="7">
    <location>
        <begin position="24"/>
        <end position="218"/>
    </location>
</feature>
<keyword evidence="3" id="KW-0479">Metal-binding</keyword>
<dbReference type="AlphaFoldDB" id="A0A3M0CKB7"/>
<dbReference type="InterPro" id="IPR015797">
    <property type="entry name" value="NUDIX_hydrolase-like_dom_sf"/>
</dbReference>
<evidence type="ECO:0000256" key="5">
    <source>
        <dbReference type="ARBA" id="ARBA00022842"/>
    </source>
</evidence>
<dbReference type="PANTHER" id="PTHR12318:SF0">
    <property type="entry name" value="ACYL-COENZYME A DIPHOSPHATASE NUDT19"/>
    <property type="match status" value="1"/>
</dbReference>
<accession>A0A3M0CKB7</accession>
<dbReference type="GO" id="GO:0046872">
    <property type="term" value="F:metal ion binding"/>
    <property type="evidence" value="ECO:0007669"/>
    <property type="project" value="UniProtKB-KW"/>
</dbReference>
<comment type="cofactor">
    <cofactor evidence="1">
        <name>Mn(2+)</name>
        <dbReference type="ChEBI" id="CHEBI:29035"/>
    </cofactor>
</comment>
<dbReference type="PROSITE" id="PS51462">
    <property type="entry name" value="NUDIX"/>
    <property type="match status" value="1"/>
</dbReference>
<dbReference type="GO" id="GO:0016818">
    <property type="term" value="F:hydrolase activity, acting on acid anhydrides, in phosphorus-containing anhydrides"/>
    <property type="evidence" value="ECO:0007669"/>
    <property type="project" value="InterPro"/>
</dbReference>
<comment type="caution">
    <text evidence="8">The sequence shown here is derived from an EMBL/GenBank/DDBJ whole genome shotgun (WGS) entry which is preliminary data.</text>
</comment>
<evidence type="ECO:0000256" key="3">
    <source>
        <dbReference type="ARBA" id="ARBA00022723"/>
    </source>
</evidence>
<dbReference type="InterPro" id="IPR000086">
    <property type="entry name" value="NUDIX_hydrolase_dom"/>
</dbReference>
<evidence type="ECO:0000256" key="4">
    <source>
        <dbReference type="ARBA" id="ARBA00022801"/>
    </source>
</evidence>